<evidence type="ECO:0000313" key="10">
    <source>
        <dbReference type="EMBL" id="TGY88521.1"/>
    </source>
</evidence>
<evidence type="ECO:0000256" key="2">
    <source>
        <dbReference type="ARBA" id="ARBA00005346"/>
    </source>
</evidence>
<name>A0A4S2H019_9PROT</name>
<feature type="transmembrane region" description="Helical" evidence="8">
    <location>
        <begin position="234"/>
        <end position="254"/>
    </location>
</feature>
<dbReference type="GO" id="GO:0042773">
    <property type="term" value="P:ATP synthesis coupled electron transport"/>
    <property type="evidence" value="ECO:0007669"/>
    <property type="project" value="InterPro"/>
</dbReference>
<evidence type="ECO:0000256" key="4">
    <source>
        <dbReference type="ARBA" id="ARBA00022692"/>
    </source>
</evidence>
<feature type="transmembrane region" description="Helical" evidence="8">
    <location>
        <begin position="198"/>
        <end position="222"/>
    </location>
</feature>
<evidence type="ECO:0000313" key="11">
    <source>
        <dbReference type="Proteomes" id="UP000308054"/>
    </source>
</evidence>
<comment type="caution">
    <text evidence="10">The sequence shown here is derived from an EMBL/GenBank/DDBJ whole genome shotgun (WGS) entry which is preliminary data.</text>
</comment>
<dbReference type="PRINTS" id="PR01437">
    <property type="entry name" value="NUOXDRDTASE4"/>
</dbReference>
<dbReference type="GO" id="GO:0008137">
    <property type="term" value="F:NADH dehydrogenase (ubiquinone) activity"/>
    <property type="evidence" value="ECO:0007669"/>
    <property type="project" value="InterPro"/>
</dbReference>
<dbReference type="Pfam" id="PF00361">
    <property type="entry name" value="Proton_antipo_M"/>
    <property type="match status" value="1"/>
</dbReference>
<dbReference type="GO" id="GO:0005886">
    <property type="term" value="C:plasma membrane"/>
    <property type="evidence" value="ECO:0007669"/>
    <property type="project" value="UniProtKB-SubCell"/>
</dbReference>
<keyword evidence="11" id="KW-1185">Reference proteome</keyword>
<dbReference type="EMBL" id="SRXW01000003">
    <property type="protein sequence ID" value="TGY88521.1"/>
    <property type="molecule type" value="Genomic_DNA"/>
</dbReference>
<keyword evidence="3" id="KW-1003">Cell membrane</keyword>
<evidence type="ECO:0000256" key="7">
    <source>
        <dbReference type="RuleBase" id="RU000320"/>
    </source>
</evidence>
<feature type="transmembrane region" description="Helical" evidence="8">
    <location>
        <begin position="447"/>
        <end position="466"/>
    </location>
</feature>
<evidence type="ECO:0000256" key="1">
    <source>
        <dbReference type="ARBA" id="ARBA00004651"/>
    </source>
</evidence>
<gene>
    <name evidence="10" type="ORF">E5163_11955</name>
</gene>
<keyword evidence="6 8" id="KW-0472">Membrane</keyword>
<keyword evidence="5 8" id="KW-1133">Transmembrane helix</keyword>
<feature type="transmembrane region" description="Helical" evidence="8">
    <location>
        <begin position="293"/>
        <end position="313"/>
    </location>
</feature>
<keyword evidence="4 7" id="KW-0812">Transmembrane</keyword>
<feature type="transmembrane region" description="Helical" evidence="8">
    <location>
        <begin position="130"/>
        <end position="149"/>
    </location>
</feature>
<dbReference type="Proteomes" id="UP000308054">
    <property type="component" value="Unassembled WGS sequence"/>
</dbReference>
<feature type="transmembrane region" description="Helical" evidence="8">
    <location>
        <begin position="407"/>
        <end position="426"/>
    </location>
</feature>
<dbReference type="PANTHER" id="PTHR42703:SF1">
    <property type="entry name" value="NA(+)_H(+) ANTIPORTER SUBUNIT D1"/>
    <property type="match status" value="1"/>
</dbReference>
<protein>
    <recommendedName>
        <fullName evidence="9">NADH:quinone oxidoreductase/Mrp antiporter transmembrane domain-containing protein</fullName>
    </recommendedName>
</protein>
<evidence type="ECO:0000256" key="3">
    <source>
        <dbReference type="ARBA" id="ARBA00022475"/>
    </source>
</evidence>
<feature type="transmembrane region" description="Helical" evidence="8">
    <location>
        <begin position="104"/>
        <end position="124"/>
    </location>
</feature>
<evidence type="ECO:0000256" key="8">
    <source>
        <dbReference type="SAM" id="Phobius"/>
    </source>
</evidence>
<dbReference type="PANTHER" id="PTHR42703">
    <property type="entry name" value="NADH DEHYDROGENASE"/>
    <property type="match status" value="1"/>
</dbReference>
<dbReference type="RefSeq" id="WP_135996367.1">
    <property type="nucleotide sequence ID" value="NZ_CP071057.1"/>
</dbReference>
<evidence type="ECO:0000256" key="5">
    <source>
        <dbReference type="ARBA" id="ARBA00022989"/>
    </source>
</evidence>
<comment type="similarity">
    <text evidence="2">Belongs to the CPA3 antiporters (TC 2.A.63) subunit D family.</text>
</comment>
<feature type="transmembrane region" description="Helical" evidence="8">
    <location>
        <begin position="365"/>
        <end position="387"/>
    </location>
</feature>
<sequence length="491" mass="50116">MSLLSLFVLVPLAFMLAAILAGRRGAWLVFAAVPVMLVLSVRLVLAMGGEAPGGALGGWPAPLGIRLQASGFSAALLVAANLTAGLAGLHAFGEMRMTGHGAGVRASTFWPLYFGLWAAAGAILVSNDVFNLYVALELLTVAAVALAAYGSREAALRYFLIAMPASLAFLLGVVLLYARYGALDLDLIAGRAVADLPTLLAAALMSAGLLAKGAVFPLHAWLPPAHAAAPAPASALLSGLVVKAAVFILVRLWFDALPGLAVPALLHAFGALGAMAVIYGSVLALLQERLKRLVAYSTVAQLGYLLLVFPLAGGAQGAAPWAAGAWGAMALHALSHMLSKAGMFLAAGLIVHCAGEDRIARLDGIARAMPVTVLGFAVCAVSLMGLPPSGGFMAKYLFLVSALAAELWIYALVIVAGGLLAAAYLFRPLTHFMDGHHVPEVSTCPSRLLPALPLVLGLAAVGLGIASSAPYSFVQIGALAGGTSQASGDLP</sequence>
<evidence type="ECO:0000256" key="6">
    <source>
        <dbReference type="ARBA" id="ARBA00023136"/>
    </source>
</evidence>
<dbReference type="AlphaFoldDB" id="A0A4S2H019"/>
<feature type="domain" description="NADH:quinone oxidoreductase/Mrp antiporter transmembrane" evidence="9">
    <location>
        <begin position="126"/>
        <end position="418"/>
    </location>
</feature>
<proteinExistence type="inferred from homology"/>
<comment type="subcellular location">
    <subcellularLocation>
        <location evidence="1">Cell membrane</location>
        <topology evidence="1">Multi-pass membrane protein</topology>
    </subcellularLocation>
    <subcellularLocation>
        <location evidence="7">Membrane</location>
        <topology evidence="7">Multi-pass membrane protein</topology>
    </subcellularLocation>
</comment>
<dbReference type="InterPro" id="IPR050586">
    <property type="entry name" value="CPA3_Na-H_Antiporter_D"/>
</dbReference>
<organism evidence="10 11">
    <name type="scientific">Marinicauda algicola</name>
    <dbReference type="NCBI Taxonomy" id="2029849"/>
    <lineage>
        <taxon>Bacteria</taxon>
        <taxon>Pseudomonadati</taxon>
        <taxon>Pseudomonadota</taxon>
        <taxon>Alphaproteobacteria</taxon>
        <taxon>Maricaulales</taxon>
        <taxon>Maricaulaceae</taxon>
        <taxon>Marinicauda</taxon>
    </lineage>
</organism>
<evidence type="ECO:0000259" key="9">
    <source>
        <dbReference type="Pfam" id="PF00361"/>
    </source>
</evidence>
<feature type="transmembrane region" description="Helical" evidence="8">
    <location>
        <begin position="333"/>
        <end position="353"/>
    </location>
</feature>
<feature type="transmembrane region" description="Helical" evidence="8">
    <location>
        <begin position="72"/>
        <end position="92"/>
    </location>
</feature>
<dbReference type="InterPro" id="IPR001750">
    <property type="entry name" value="ND/Mrp_TM"/>
</dbReference>
<dbReference type="OrthoDB" id="9811798at2"/>
<reference evidence="10 11" key="1">
    <citation type="journal article" date="2017" name="Int. J. Syst. Evol. Microbiol.">
        <title>Marinicauda algicola sp. nov., isolated from a marine red alga Rhodosorus marinus.</title>
        <authorList>
            <person name="Jeong S.E."/>
            <person name="Jeon S.H."/>
            <person name="Chun B.H."/>
            <person name="Kim D.W."/>
            <person name="Jeon C.O."/>
        </authorList>
    </citation>
    <scope>NUCLEOTIDE SEQUENCE [LARGE SCALE GENOMIC DNA]</scope>
    <source>
        <strain evidence="10 11">JCM 31718</strain>
    </source>
</reference>
<feature type="transmembrane region" description="Helical" evidence="8">
    <location>
        <begin position="156"/>
        <end position="178"/>
    </location>
</feature>
<feature type="transmembrane region" description="Helical" evidence="8">
    <location>
        <begin position="260"/>
        <end position="286"/>
    </location>
</feature>
<accession>A0A4S2H019</accession>
<dbReference type="InterPro" id="IPR003918">
    <property type="entry name" value="NADH_UbQ_OxRdtase"/>
</dbReference>